<dbReference type="PANTHER" id="PTHR11078:SF3">
    <property type="entry name" value="ANTITERMINATION NUSB DOMAIN-CONTAINING PROTEIN"/>
    <property type="match status" value="1"/>
</dbReference>
<evidence type="ECO:0000313" key="9">
    <source>
        <dbReference type="Proteomes" id="UP000177876"/>
    </source>
</evidence>
<dbReference type="InterPro" id="IPR035926">
    <property type="entry name" value="NusB-like_sf"/>
</dbReference>
<evidence type="ECO:0000256" key="1">
    <source>
        <dbReference type="ARBA" id="ARBA00005952"/>
    </source>
</evidence>
<comment type="caution">
    <text evidence="8">The sequence shown here is derived from an EMBL/GenBank/DDBJ whole genome shotgun (WGS) entry which is preliminary data.</text>
</comment>
<evidence type="ECO:0000313" key="8">
    <source>
        <dbReference type="EMBL" id="OFW59705.1"/>
    </source>
</evidence>
<dbReference type="Pfam" id="PF01029">
    <property type="entry name" value="NusB"/>
    <property type="match status" value="1"/>
</dbReference>
<keyword evidence="4 6" id="KW-0805">Transcription regulation</keyword>
<keyword evidence="5 6" id="KW-0804">Transcription</keyword>
<dbReference type="GO" id="GO:0005829">
    <property type="term" value="C:cytosol"/>
    <property type="evidence" value="ECO:0007669"/>
    <property type="project" value="TreeGrafter"/>
</dbReference>
<dbReference type="SUPFAM" id="SSF48013">
    <property type="entry name" value="NusB-like"/>
    <property type="match status" value="1"/>
</dbReference>
<protein>
    <recommendedName>
        <fullName evidence="6">Transcription antitermination protein NusB</fullName>
    </recommendedName>
    <alternativeName>
        <fullName evidence="6">Antitermination factor NusB</fullName>
    </alternativeName>
</protein>
<dbReference type="InterPro" id="IPR006027">
    <property type="entry name" value="NusB_RsmB_TIM44"/>
</dbReference>
<dbReference type="GO" id="GO:0006353">
    <property type="term" value="P:DNA-templated transcription termination"/>
    <property type="evidence" value="ECO:0007669"/>
    <property type="project" value="UniProtKB-UniRule"/>
</dbReference>
<feature type="domain" description="NusB/RsmB/TIM44" evidence="7">
    <location>
        <begin position="13"/>
        <end position="122"/>
    </location>
</feature>
<proteinExistence type="inferred from homology"/>
<evidence type="ECO:0000256" key="5">
    <source>
        <dbReference type="ARBA" id="ARBA00023163"/>
    </source>
</evidence>
<reference evidence="8 9" key="1">
    <citation type="journal article" date="2016" name="Nat. Commun.">
        <title>Thousands of microbial genomes shed light on interconnected biogeochemical processes in an aquifer system.</title>
        <authorList>
            <person name="Anantharaman K."/>
            <person name="Brown C.T."/>
            <person name="Hug L.A."/>
            <person name="Sharon I."/>
            <person name="Castelle C.J."/>
            <person name="Probst A.J."/>
            <person name="Thomas B.C."/>
            <person name="Singh A."/>
            <person name="Wilkins M.J."/>
            <person name="Karaoz U."/>
            <person name="Brodie E.L."/>
            <person name="Williams K.H."/>
            <person name="Hubbard S.S."/>
            <person name="Banfield J.F."/>
        </authorList>
    </citation>
    <scope>NUCLEOTIDE SEQUENCE [LARGE SCALE GENOMIC DNA]</scope>
</reference>
<evidence type="ECO:0000256" key="3">
    <source>
        <dbReference type="ARBA" id="ARBA00022884"/>
    </source>
</evidence>
<gene>
    <name evidence="6" type="primary">nusB</name>
    <name evidence="8" type="ORF">A2Y75_04810</name>
</gene>
<dbReference type="HAMAP" id="MF_00073">
    <property type="entry name" value="NusB"/>
    <property type="match status" value="1"/>
</dbReference>
<evidence type="ECO:0000256" key="2">
    <source>
        <dbReference type="ARBA" id="ARBA00022814"/>
    </source>
</evidence>
<comment type="function">
    <text evidence="6">Involved in transcription antitermination. Required for transcription of ribosomal RNA (rRNA) genes. Binds specifically to the boxA antiterminator sequence of the ribosomal RNA (rrn) operons.</text>
</comment>
<evidence type="ECO:0000259" key="7">
    <source>
        <dbReference type="Pfam" id="PF01029"/>
    </source>
</evidence>
<organism evidence="8 9">
    <name type="scientific">Candidatus Solincola sediminis</name>
    <dbReference type="NCBI Taxonomy" id="1797199"/>
    <lineage>
        <taxon>Bacteria</taxon>
        <taxon>Bacillati</taxon>
        <taxon>Actinomycetota</taxon>
        <taxon>Candidatus Geothermincolia</taxon>
        <taxon>Candidatus Geothermincolales</taxon>
        <taxon>Candidatus Geothermincolaceae</taxon>
        <taxon>Candidatus Solincola</taxon>
    </lineage>
</organism>
<dbReference type="GO" id="GO:0003723">
    <property type="term" value="F:RNA binding"/>
    <property type="evidence" value="ECO:0007669"/>
    <property type="project" value="UniProtKB-UniRule"/>
</dbReference>
<name>A0A1F2WSB6_9ACTN</name>
<keyword evidence="3 6" id="KW-0694">RNA-binding</keyword>
<sequence>MDLTGDDLEKVLSAYNRMLREGIEESDIPSGEISEFALDLIYLYMQHKAEIDSLIDSYADRWSLERMPMIDRNLLRLGFVELLYLQDIPTNVTINEYLELAKKFSTEDSGKFINGIMGKLVRDKAIEEAGN</sequence>
<accession>A0A1F2WSB6</accession>
<evidence type="ECO:0000256" key="6">
    <source>
        <dbReference type="HAMAP-Rule" id="MF_00073"/>
    </source>
</evidence>
<dbReference type="EMBL" id="MELK01000011">
    <property type="protein sequence ID" value="OFW59705.1"/>
    <property type="molecule type" value="Genomic_DNA"/>
</dbReference>
<dbReference type="PANTHER" id="PTHR11078">
    <property type="entry name" value="N UTILIZATION SUBSTANCE PROTEIN B-RELATED"/>
    <property type="match status" value="1"/>
</dbReference>
<keyword evidence="2 6" id="KW-0889">Transcription antitermination</keyword>
<dbReference type="Proteomes" id="UP000177876">
    <property type="component" value="Unassembled WGS sequence"/>
</dbReference>
<dbReference type="InterPro" id="IPR011605">
    <property type="entry name" value="NusB_fam"/>
</dbReference>
<comment type="similarity">
    <text evidence="1 6">Belongs to the NusB family.</text>
</comment>
<dbReference type="Gene3D" id="1.10.940.10">
    <property type="entry name" value="NusB-like"/>
    <property type="match status" value="1"/>
</dbReference>
<dbReference type="GO" id="GO:0031564">
    <property type="term" value="P:transcription antitermination"/>
    <property type="evidence" value="ECO:0007669"/>
    <property type="project" value="UniProtKB-KW"/>
</dbReference>
<evidence type="ECO:0000256" key="4">
    <source>
        <dbReference type="ARBA" id="ARBA00023015"/>
    </source>
</evidence>
<dbReference type="STRING" id="1797197.A2Y75_04810"/>
<dbReference type="AlphaFoldDB" id="A0A1F2WSB6"/>
<dbReference type="NCBIfam" id="TIGR01951">
    <property type="entry name" value="nusB"/>
    <property type="match status" value="1"/>
</dbReference>